<dbReference type="Proteomes" id="UP000263900">
    <property type="component" value="Chromosome"/>
</dbReference>
<dbReference type="SUPFAM" id="SSF46689">
    <property type="entry name" value="Homeodomain-like"/>
    <property type="match status" value="1"/>
</dbReference>
<dbReference type="InterPro" id="IPR009057">
    <property type="entry name" value="Homeodomain-like_sf"/>
</dbReference>
<dbReference type="PANTHER" id="PTHR34849">
    <property type="entry name" value="SSL5025 PROTEIN"/>
    <property type="match status" value="1"/>
</dbReference>
<gene>
    <name evidence="1" type="ORF">D3H65_18105</name>
</gene>
<evidence type="ECO:0000313" key="1">
    <source>
        <dbReference type="EMBL" id="AXY75778.1"/>
    </source>
</evidence>
<dbReference type="InterPro" id="IPR007367">
    <property type="entry name" value="DUF433"/>
</dbReference>
<dbReference type="AlphaFoldDB" id="A0A3B7MNP1"/>
<dbReference type="OrthoDB" id="1494556at2"/>
<dbReference type="Pfam" id="PF04255">
    <property type="entry name" value="DUF433"/>
    <property type="match status" value="1"/>
</dbReference>
<accession>A0A3B7MNP1</accession>
<dbReference type="RefSeq" id="WP_119051659.1">
    <property type="nucleotide sequence ID" value="NZ_CP032157.1"/>
</dbReference>
<organism evidence="1 2">
    <name type="scientific">Paraflavitalea soli</name>
    <dbReference type="NCBI Taxonomy" id="2315862"/>
    <lineage>
        <taxon>Bacteria</taxon>
        <taxon>Pseudomonadati</taxon>
        <taxon>Bacteroidota</taxon>
        <taxon>Chitinophagia</taxon>
        <taxon>Chitinophagales</taxon>
        <taxon>Chitinophagaceae</taxon>
        <taxon>Paraflavitalea</taxon>
    </lineage>
</organism>
<keyword evidence="2" id="KW-1185">Reference proteome</keyword>
<dbReference type="InterPro" id="IPR036388">
    <property type="entry name" value="WH-like_DNA-bd_sf"/>
</dbReference>
<proteinExistence type="predicted"/>
<protein>
    <submittedName>
        <fullName evidence="1">DUF433 domain-containing protein</fullName>
    </submittedName>
</protein>
<sequence length="77" mass="8621">MESLLSRISINPEVSHGKPTIRNMRYTVESIMEYLAGGDTIEDILSEFPDLQREDILACLAYATASMKFKDIEIPAA</sequence>
<dbReference type="Gene3D" id="1.10.10.10">
    <property type="entry name" value="Winged helix-like DNA-binding domain superfamily/Winged helix DNA-binding domain"/>
    <property type="match status" value="1"/>
</dbReference>
<name>A0A3B7MNP1_9BACT</name>
<dbReference type="PANTHER" id="PTHR34849:SF3">
    <property type="entry name" value="SSR2962 PROTEIN"/>
    <property type="match status" value="1"/>
</dbReference>
<evidence type="ECO:0000313" key="2">
    <source>
        <dbReference type="Proteomes" id="UP000263900"/>
    </source>
</evidence>
<reference evidence="1 2" key="1">
    <citation type="submission" date="2018-09" db="EMBL/GenBank/DDBJ databases">
        <title>Genome sequencing of strain 6GH32-13.</title>
        <authorList>
            <person name="Weon H.-Y."/>
            <person name="Heo J."/>
            <person name="Kwon S.-W."/>
        </authorList>
    </citation>
    <scope>NUCLEOTIDE SEQUENCE [LARGE SCALE GENOMIC DNA]</scope>
    <source>
        <strain evidence="1 2">5GH32-13</strain>
    </source>
</reference>
<dbReference type="KEGG" id="pseg:D3H65_18105"/>
<dbReference type="EMBL" id="CP032157">
    <property type="protein sequence ID" value="AXY75778.1"/>
    <property type="molecule type" value="Genomic_DNA"/>
</dbReference>